<evidence type="ECO:0000313" key="2">
    <source>
        <dbReference type="EMBL" id="AWB22120.1"/>
    </source>
</evidence>
<feature type="region of interest" description="Disordered" evidence="1">
    <location>
        <begin position="1"/>
        <end position="35"/>
    </location>
</feature>
<name>A0A2R4WKR3_9HYPH</name>
<accession>A0A2R4WKR3</accession>
<evidence type="ECO:0000313" key="3">
    <source>
        <dbReference type="Proteomes" id="UP000244755"/>
    </source>
</evidence>
<reference evidence="2 3" key="1">
    <citation type="submission" date="2018-04" db="EMBL/GenBank/DDBJ databases">
        <title>Methylobacterium sp. PR1016A genome.</title>
        <authorList>
            <person name="Park W."/>
        </authorList>
    </citation>
    <scope>NUCLEOTIDE SEQUENCE [LARGE SCALE GENOMIC DNA]</scope>
    <source>
        <strain evidence="2 3">PR1016A</strain>
    </source>
</reference>
<dbReference type="Proteomes" id="UP000244755">
    <property type="component" value="Chromosome 1"/>
</dbReference>
<protein>
    <submittedName>
        <fullName evidence="2">Uncharacterized protein</fullName>
    </submittedName>
</protein>
<evidence type="ECO:0000256" key="1">
    <source>
        <dbReference type="SAM" id="MobiDB-lite"/>
    </source>
</evidence>
<dbReference type="RefSeq" id="WP_099953959.1">
    <property type="nucleotide sequence ID" value="NZ_CP028843.1"/>
</dbReference>
<organism evidence="2 3">
    <name type="scientific">Methylobacterium currus</name>
    <dbReference type="NCBI Taxonomy" id="2051553"/>
    <lineage>
        <taxon>Bacteria</taxon>
        <taxon>Pseudomonadati</taxon>
        <taxon>Pseudomonadota</taxon>
        <taxon>Alphaproteobacteria</taxon>
        <taxon>Hyphomicrobiales</taxon>
        <taxon>Methylobacteriaceae</taxon>
        <taxon>Methylobacterium</taxon>
    </lineage>
</organism>
<dbReference type="AlphaFoldDB" id="A0A2R4WKR3"/>
<dbReference type="OrthoDB" id="8002634at2"/>
<gene>
    <name evidence="2" type="ORF">DA075_15300</name>
</gene>
<sequence>MTRPDRHDPTVPTPPRTRSARWSEGAEPHPIVGRVGTMPDPVSLFAVPIGRTTSRPGDPVPVTQTLYRTSDHRYVIRTCLHDGADPAQDACDVMIYADEAALREALSAGNDGLDQALLAAAGLAPDRA</sequence>
<keyword evidence="3" id="KW-1185">Reference proteome</keyword>
<dbReference type="KEGG" id="mee:DA075_15300"/>
<proteinExistence type="predicted"/>
<dbReference type="EMBL" id="CP028843">
    <property type="protein sequence ID" value="AWB22120.1"/>
    <property type="molecule type" value="Genomic_DNA"/>
</dbReference>